<name>A0A1E3QIA9_LIPST</name>
<dbReference type="Proteomes" id="UP000094385">
    <property type="component" value="Unassembled WGS sequence"/>
</dbReference>
<dbReference type="PANTHER" id="PTHR36417">
    <property type="entry name" value="SELENOPROTEIN DOMAIN PROTEIN (AFU_ORTHOLOGUE AFUA_1G05220)"/>
    <property type="match status" value="1"/>
</dbReference>
<evidence type="ECO:0000313" key="3">
    <source>
        <dbReference type="Proteomes" id="UP000094385"/>
    </source>
</evidence>
<organism evidence="2 3">
    <name type="scientific">Lipomyces starkeyi NRRL Y-11557</name>
    <dbReference type="NCBI Taxonomy" id="675824"/>
    <lineage>
        <taxon>Eukaryota</taxon>
        <taxon>Fungi</taxon>
        <taxon>Dikarya</taxon>
        <taxon>Ascomycota</taxon>
        <taxon>Saccharomycotina</taxon>
        <taxon>Lipomycetes</taxon>
        <taxon>Lipomycetales</taxon>
        <taxon>Lipomycetaceae</taxon>
        <taxon>Lipomyces</taxon>
    </lineage>
</organism>
<proteinExistence type="predicted"/>
<dbReference type="OrthoDB" id="60822at2759"/>
<sequence>TIHYPHISIEFCTACKWNLRAAWYAQELLSTFSTELGEVSMIPSSGGTFVVRLTENVESEEVIIWNRKVNNGFPDSKDLKRLIRDVLFPTRDLGHVDR</sequence>
<dbReference type="Gene3D" id="3.40.30.10">
    <property type="entry name" value="Glutaredoxin"/>
    <property type="match status" value="1"/>
</dbReference>
<protein>
    <submittedName>
        <fullName evidence="2">Uncharacterized protein</fullName>
    </submittedName>
</protein>
<reference evidence="2 3" key="1">
    <citation type="journal article" date="2016" name="Proc. Natl. Acad. Sci. U.S.A.">
        <title>Comparative genomics of biotechnologically important yeasts.</title>
        <authorList>
            <person name="Riley R."/>
            <person name="Haridas S."/>
            <person name="Wolfe K.H."/>
            <person name="Lopes M.R."/>
            <person name="Hittinger C.T."/>
            <person name="Goeker M."/>
            <person name="Salamov A.A."/>
            <person name="Wisecaver J.H."/>
            <person name="Long T.M."/>
            <person name="Calvey C.H."/>
            <person name="Aerts A.L."/>
            <person name="Barry K.W."/>
            <person name="Choi C."/>
            <person name="Clum A."/>
            <person name="Coughlan A.Y."/>
            <person name="Deshpande S."/>
            <person name="Douglass A.P."/>
            <person name="Hanson S.J."/>
            <person name="Klenk H.-P."/>
            <person name="LaButti K.M."/>
            <person name="Lapidus A."/>
            <person name="Lindquist E.A."/>
            <person name="Lipzen A.M."/>
            <person name="Meier-Kolthoff J.P."/>
            <person name="Ohm R.A."/>
            <person name="Otillar R.P."/>
            <person name="Pangilinan J.L."/>
            <person name="Peng Y."/>
            <person name="Rokas A."/>
            <person name="Rosa C.A."/>
            <person name="Scheuner C."/>
            <person name="Sibirny A.A."/>
            <person name="Slot J.C."/>
            <person name="Stielow J.B."/>
            <person name="Sun H."/>
            <person name="Kurtzman C.P."/>
            <person name="Blackwell M."/>
            <person name="Grigoriev I.V."/>
            <person name="Jeffries T.W."/>
        </authorList>
    </citation>
    <scope>NUCLEOTIDE SEQUENCE [LARGE SCALE GENOMIC DNA]</scope>
    <source>
        <strain evidence="2 3">NRRL Y-11557</strain>
    </source>
</reference>
<dbReference type="NCBIfam" id="TIGR02174">
    <property type="entry name" value="CXXU_selWTH"/>
    <property type="match status" value="1"/>
</dbReference>
<dbReference type="PANTHER" id="PTHR36417:SF2">
    <property type="entry name" value="SELENOPROTEIN DOMAIN PROTEIN (AFU_ORTHOLOGUE AFUA_1G05220)"/>
    <property type="match status" value="1"/>
</dbReference>
<dbReference type="InterPro" id="IPR011893">
    <property type="entry name" value="Selenoprotein_Rdx-typ"/>
</dbReference>
<accession>A0A1E3QIA9</accession>
<evidence type="ECO:0000313" key="2">
    <source>
        <dbReference type="EMBL" id="ODQ76727.1"/>
    </source>
</evidence>
<dbReference type="Pfam" id="PF10262">
    <property type="entry name" value="Rdx"/>
    <property type="match status" value="1"/>
</dbReference>
<feature type="non-terminal residue" evidence="2">
    <location>
        <position position="1"/>
    </location>
</feature>
<gene>
    <name evidence="2" type="ORF">LIPSTDRAFT_40163</name>
</gene>
<keyword evidence="1" id="KW-0676">Redox-active center</keyword>
<dbReference type="EMBL" id="KV454289">
    <property type="protein sequence ID" value="ODQ76727.1"/>
    <property type="molecule type" value="Genomic_DNA"/>
</dbReference>
<evidence type="ECO:0000256" key="1">
    <source>
        <dbReference type="ARBA" id="ARBA00023284"/>
    </source>
</evidence>
<keyword evidence="3" id="KW-1185">Reference proteome</keyword>
<dbReference type="AlphaFoldDB" id="A0A1E3QIA9"/>
<dbReference type="SUPFAM" id="SSF52833">
    <property type="entry name" value="Thioredoxin-like"/>
    <property type="match status" value="1"/>
</dbReference>
<dbReference type="InterPro" id="IPR036249">
    <property type="entry name" value="Thioredoxin-like_sf"/>
</dbReference>
<feature type="non-terminal residue" evidence="2">
    <location>
        <position position="98"/>
    </location>
</feature>